<evidence type="ECO:0000313" key="4">
    <source>
        <dbReference type="EMBL" id="CAF3992237.1"/>
    </source>
</evidence>
<evidence type="ECO:0008006" key="8">
    <source>
        <dbReference type="Google" id="ProtNLM"/>
    </source>
</evidence>
<name>A0A820JUN3_9BILA</name>
<comment type="caution">
    <text evidence="5">The sequence shown here is derived from an EMBL/GenBank/DDBJ whole genome shotgun (WGS) entry which is preliminary data.</text>
</comment>
<keyword evidence="1" id="KW-0732">Signal</keyword>
<keyword evidence="7" id="KW-1185">Reference proteome</keyword>
<protein>
    <recommendedName>
        <fullName evidence="8">WAP domain-containing protein</fullName>
    </recommendedName>
</protein>
<reference evidence="5" key="1">
    <citation type="submission" date="2021-02" db="EMBL/GenBank/DDBJ databases">
        <authorList>
            <person name="Nowell W R."/>
        </authorList>
    </citation>
    <scope>NUCLEOTIDE SEQUENCE</scope>
</reference>
<proteinExistence type="predicted"/>
<sequence>MNKLSVQLLVATFTIICLCTAQEDPTVIDLPIISPIVIPRPTIKRPGPTIKFPPVTINPYVLCFVFPLPNRCNPCKFGQPLQNVPCGQGQNLCASHNGTCKVNIYDRAYCCPNERQGCCPPVASTPIILANPSITINLPLCRPACRTDAECPTYQKCCGSCSRCANATFA</sequence>
<dbReference type="EMBL" id="CAJOBF010013440">
    <property type="protein sequence ID" value="CAF4329650.1"/>
    <property type="molecule type" value="Genomic_DNA"/>
</dbReference>
<evidence type="ECO:0000313" key="6">
    <source>
        <dbReference type="Proteomes" id="UP000663842"/>
    </source>
</evidence>
<dbReference type="AlphaFoldDB" id="A0A820JUN3"/>
<evidence type="ECO:0000313" key="5">
    <source>
        <dbReference type="EMBL" id="CAF4329650.1"/>
    </source>
</evidence>
<dbReference type="Proteomes" id="UP000663842">
    <property type="component" value="Unassembled WGS sequence"/>
</dbReference>
<evidence type="ECO:0000256" key="1">
    <source>
        <dbReference type="SAM" id="SignalP"/>
    </source>
</evidence>
<evidence type="ECO:0000313" key="3">
    <source>
        <dbReference type="EMBL" id="CAF2216702.1"/>
    </source>
</evidence>
<evidence type="ECO:0000313" key="7">
    <source>
        <dbReference type="Proteomes" id="UP000663866"/>
    </source>
</evidence>
<gene>
    <name evidence="4" type="ORF">OVN521_LOCUS14552</name>
    <name evidence="5" type="ORF">UXM345_LOCUS34922</name>
    <name evidence="2" type="ORF">WKI299_LOCUS8861</name>
    <name evidence="3" type="ORF">XDN619_LOCUS33578</name>
</gene>
<accession>A0A820JUN3</accession>
<organism evidence="5 6">
    <name type="scientific">Rotaria magnacalcarata</name>
    <dbReference type="NCBI Taxonomy" id="392030"/>
    <lineage>
        <taxon>Eukaryota</taxon>
        <taxon>Metazoa</taxon>
        <taxon>Spiralia</taxon>
        <taxon>Gnathifera</taxon>
        <taxon>Rotifera</taxon>
        <taxon>Eurotatoria</taxon>
        <taxon>Bdelloidea</taxon>
        <taxon>Philodinida</taxon>
        <taxon>Philodinidae</taxon>
        <taxon>Rotaria</taxon>
    </lineage>
</organism>
<dbReference type="EMBL" id="CAJNRF010002884">
    <property type="protein sequence ID" value="CAF2044069.1"/>
    <property type="molecule type" value="Genomic_DNA"/>
</dbReference>
<dbReference type="EMBL" id="CAJNRG010017084">
    <property type="protein sequence ID" value="CAF2216702.1"/>
    <property type="molecule type" value="Genomic_DNA"/>
</dbReference>
<evidence type="ECO:0000313" key="2">
    <source>
        <dbReference type="EMBL" id="CAF2044069.1"/>
    </source>
</evidence>
<dbReference type="EMBL" id="CAJOBG010002224">
    <property type="protein sequence ID" value="CAF3992237.1"/>
    <property type="molecule type" value="Genomic_DNA"/>
</dbReference>
<dbReference type="Proteomes" id="UP000663856">
    <property type="component" value="Unassembled WGS sequence"/>
</dbReference>
<feature type="signal peptide" evidence="1">
    <location>
        <begin position="1"/>
        <end position="21"/>
    </location>
</feature>
<dbReference type="Proteomes" id="UP000663866">
    <property type="component" value="Unassembled WGS sequence"/>
</dbReference>
<dbReference type="Proteomes" id="UP000663887">
    <property type="component" value="Unassembled WGS sequence"/>
</dbReference>
<feature type="chain" id="PRO_5036416305" description="WAP domain-containing protein" evidence="1">
    <location>
        <begin position="22"/>
        <end position="170"/>
    </location>
</feature>